<dbReference type="EMBL" id="JYDL01000012">
    <property type="protein sequence ID" value="KRX25468.1"/>
    <property type="molecule type" value="Genomic_DNA"/>
</dbReference>
<organism evidence="1 2">
    <name type="scientific">Trichinella nelsoni</name>
    <dbReference type="NCBI Taxonomy" id="6336"/>
    <lineage>
        <taxon>Eukaryota</taxon>
        <taxon>Metazoa</taxon>
        <taxon>Ecdysozoa</taxon>
        <taxon>Nematoda</taxon>
        <taxon>Enoplea</taxon>
        <taxon>Dorylaimia</taxon>
        <taxon>Trichinellida</taxon>
        <taxon>Trichinellidae</taxon>
        <taxon>Trichinella</taxon>
    </lineage>
</organism>
<comment type="caution">
    <text evidence="1">The sequence shown here is derived from an EMBL/GenBank/DDBJ whole genome shotgun (WGS) entry which is preliminary data.</text>
</comment>
<reference evidence="1 2" key="1">
    <citation type="submission" date="2015-01" db="EMBL/GenBank/DDBJ databases">
        <title>Evolution of Trichinella species and genotypes.</title>
        <authorList>
            <person name="Korhonen P.K."/>
            <person name="Edoardo P."/>
            <person name="Giuseppe L.R."/>
            <person name="Gasser R.B."/>
        </authorList>
    </citation>
    <scope>NUCLEOTIDE SEQUENCE [LARGE SCALE GENOMIC DNA]</scope>
    <source>
        <strain evidence="1">ISS37</strain>
    </source>
</reference>
<keyword evidence="2" id="KW-1185">Reference proteome</keyword>
<evidence type="ECO:0000313" key="1">
    <source>
        <dbReference type="EMBL" id="KRX25468.1"/>
    </source>
</evidence>
<dbReference type="Proteomes" id="UP000054630">
    <property type="component" value="Unassembled WGS sequence"/>
</dbReference>
<dbReference type="AlphaFoldDB" id="A0A0V0SFD8"/>
<protein>
    <submittedName>
        <fullName evidence="1">Uncharacterized protein</fullName>
    </submittedName>
</protein>
<accession>A0A0V0SFD8</accession>
<name>A0A0V0SFD8_9BILA</name>
<proteinExistence type="predicted"/>
<gene>
    <name evidence="1" type="ORF">T07_6622</name>
</gene>
<sequence length="313" mass="35197">MAPKYVENNWVDDPQARSHCAQDSWVSPTEDDYCTVKAQTVRHFYSKSSKKSIDHTPRKQTPITLLTLRTSSYMDVRRDSDVTTVLTLGYGSESGLSGSSDSVVRILYSIASCETTSDAQGVDSRHGTARRPGDRSVEKVLVVDRGVIFDGDCGAEAEVYPPASTESPLQLFRSSQNRCLLAVLKVLYILCVRLCQCNEPLSRAGSFVIPTGRKRNDELSKAKTVQLKRRVSGPSWPLCDTQFQETAKEKVELIFNDTTWKKKGTTGRTIGEAMQWIIRERTLRFIYRWRWRCGHSTALAVIRMKNEEAISGS</sequence>
<evidence type="ECO:0000313" key="2">
    <source>
        <dbReference type="Proteomes" id="UP000054630"/>
    </source>
</evidence>